<reference evidence="2" key="1">
    <citation type="journal article" date="2013" name="Science">
        <title>The Amborella genome and the evolution of flowering plants.</title>
        <authorList>
            <consortium name="Amborella Genome Project"/>
        </authorList>
    </citation>
    <scope>NUCLEOTIDE SEQUENCE [LARGE SCALE GENOMIC DNA]</scope>
</reference>
<organism evidence="1 2">
    <name type="scientific">Amborella trichopoda</name>
    <dbReference type="NCBI Taxonomy" id="13333"/>
    <lineage>
        <taxon>Eukaryota</taxon>
        <taxon>Viridiplantae</taxon>
        <taxon>Streptophyta</taxon>
        <taxon>Embryophyta</taxon>
        <taxon>Tracheophyta</taxon>
        <taxon>Spermatophyta</taxon>
        <taxon>Magnoliopsida</taxon>
        <taxon>Amborellales</taxon>
        <taxon>Amborellaceae</taxon>
        <taxon>Amborella</taxon>
    </lineage>
</organism>
<accession>W1PSD0</accession>
<dbReference type="Proteomes" id="UP000017836">
    <property type="component" value="Unassembled WGS sequence"/>
</dbReference>
<protein>
    <submittedName>
        <fullName evidence="1">Uncharacterized protein</fullName>
    </submittedName>
</protein>
<proteinExistence type="predicted"/>
<dbReference type="HOGENOM" id="CLU_101536_0_0_1"/>
<dbReference type="Gramene" id="ERN10734">
    <property type="protein sequence ID" value="ERN10734"/>
    <property type="gene ID" value="AMTR_s00027p00133550"/>
</dbReference>
<evidence type="ECO:0000313" key="1">
    <source>
        <dbReference type="EMBL" id="ERN10734.1"/>
    </source>
</evidence>
<evidence type="ECO:0000313" key="2">
    <source>
        <dbReference type="Proteomes" id="UP000017836"/>
    </source>
</evidence>
<sequence>MRISTTDEVAYMIEMTPWIEEWSDRIAQVIGEEEDEGISLPQYEERGNRFSCTEHDLVAKERDLIVGDPESLQRDLEGMREVRDMAVAELERVRTEAERVQVNLAKDRCHELLEDVKRLIDKSGKLSILLLGASGDPSLADANPYVWVSLPSFAGSQSRSRASTQMLRGQRQV</sequence>
<dbReference type="AlphaFoldDB" id="W1PSD0"/>
<gene>
    <name evidence="1" type="ORF">AMTR_s00027p00133550</name>
</gene>
<name>W1PSD0_AMBTC</name>
<keyword evidence="2" id="KW-1185">Reference proteome</keyword>
<dbReference type="EMBL" id="KI392798">
    <property type="protein sequence ID" value="ERN10734.1"/>
    <property type="molecule type" value="Genomic_DNA"/>
</dbReference>